<keyword evidence="5 15" id="KW-0862">Zinc</keyword>
<dbReference type="InterPro" id="IPR035500">
    <property type="entry name" value="NHR-like_dom_sf"/>
</dbReference>
<dbReference type="InterPro" id="IPR050234">
    <property type="entry name" value="Nuclear_hormone_rcpt_NR1"/>
</dbReference>
<comment type="similarity">
    <text evidence="1 15">Belongs to the nuclear hormone receptor family.</text>
</comment>
<dbReference type="PROSITE" id="PS00031">
    <property type="entry name" value="NUCLEAR_REC_DBD_1"/>
    <property type="match status" value="1"/>
</dbReference>
<dbReference type="GO" id="GO:0004879">
    <property type="term" value="F:nuclear receptor activity"/>
    <property type="evidence" value="ECO:0007669"/>
    <property type="project" value="InterPro"/>
</dbReference>
<feature type="domain" description="Nuclear receptor" evidence="17">
    <location>
        <begin position="56"/>
        <end position="131"/>
    </location>
</feature>
<dbReference type="Pfam" id="PF00105">
    <property type="entry name" value="zf-C4"/>
    <property type="match status" value="1"/>
</dbReference>
<evidence type="ECO:0000256" key="4">
    <source>
        <dbReference type="ARBA" id="ARBA00022771"/>
    </source>
</evidence>
<dbReference type="PRINTS" id="PR00047">
    <property type="entry name" value="STROIDFINGER"/>
</dbReference>
<dbReference type="EMBL" id="GDIP01235982">
    <property type="protein sequence ID" value="JAI87419.1"/>
    <property type="molecule type" value="Transcribed_RNA"/>
</dbReference>
<dbReference type="SUPFAM" id="SSF57716">
    <property type="entry name" value="Glucocorticoid receptor-like (DNA-binding domain)"/>
    <property type="match status" value="1"/>
</dbReference>
<evidence type="ECO:0000256" key="12">
    <source>
        <dbReference type="ARBA" id="ARBA00030794"/>
    </source>
</evidence>
<evidence type="ECO:0000256" key="10">
    <source>
        <dbReference type="ARBA" id="ARBA00023242"/>
    </source>
</evidence>
<evidence type="ECO:0000256" key="8">
    <source>
        <dbReference type="ARBA" id="ARBA00023163"/>
    </source>
</evidence>
<comment type="subcellular location">
    <subcellularLocation>
        <location evidence="15">Nucleus</location>
    </subcellularLocation>
</comment>
<evidence type="ECO:0000256" key="2">
    <source>
        <dbReference type="ARBA" id="ARBA00022052"/>
    </source>
</evidence>
<evidence type="ECO:0000259" key="17">
    <source>
        <dbReference type="PROSITE" id="PS51030"/>
    </source>
</evidence>
<evidence type="ECO:0000256" key="3">
    <source>
        <dbReference type="ARBA" id="ARBA00022723"/>
    </source>
</evidence>
<evidence type="ECO:0000256" key="14">
    <source>
        <dbReference type="ARBA" id="ARBA00033286"/>
    </source>
</evidence>
<proteinExistence type="inferred from homology"/>
<evidence type="ECO:0000259" key="18">
    <source>
        <dbReference type="PROSITE" id="PS51843"/>
    </source>
</evidence>
<name>A0A0P4YJK8_9CRUS</name>
<dbReference type="InterPro" id="IPR000536">
    <property type="entry name" value="Nucl_hrmn_rcpt_lig-bd"/>
</dbReference>
<dbReference type="Pfam" id="PF00104">
    <property type="entry name" value="Hormone_recep"/>
    <property type="match status" value="1"/>
</dbReference>
<dbReference type="Gene3D" id="3.30.50.10">
    <property type="entry name" value="Erythroid Transcription Factor GATA-1, subunit A"/>
    <property type="match status" value="1"/>
</dbReference>
<reference evidence="20 21" key="3">
    <citation type="submission" date="2016-03" db="EMBL/GenBank/DDBJ databases">
        <title>EvidentialGene: Evidence-directed Construction of Genes on Genomes.</title>
        <authorList>
            <person name="Gilbert D.G."/>
            <person name="Choi J.-H."/>
            <person name="Mockaitis K."/>
            <person name="Colbourne J."/>
            <person name="Pfrender M."/>
        </authorList>
    </citation>
    <scope>NUCLEOTIDE SEQUENCE [LARGE SCALE GENOMIC DNA]</scope>
    <source>
        <strain evidence="20 21">Xinb3</strain>
        <tissue evidence="20">Complete organism</tissue>
    </source>
</reference>
<dbReference type="Gene3D" id="1.10.565.10">
    <property type="entry name" value="Retinoid X Receptor"/>
    <property type="match status" value="1"/>
</dbReference>
<dbReference type="AlphaFoldDB" id="A0A0P4YJK8"/>
<dbReference type="PANTHER" id="PTHR24082:SF507">
    <property type="entry name" value="BILE ACID RECEPTOR-RELATED"/>
    <property type="match status" value="1"/>
</dbReference>
<keyword evidence="6 15" id="KW-0805">Transcription regulation</keyword>
<evidence type="ECO:0000256" key="13">
    <source>
        <dbReference type="ARBA" id="ARBA00033003"/>
    </source>
</evidence>
<evidence type="ECO:0000256" key="1">
    <source>
        <dbReference type="ARBA" id="ARBA00005993"/>
    </source>
</evidence>
<dbReference type="InterPro" id="IPR013088">
    <property type="entry name" value="Znf_NHR/GATA"/>
</dbReference>
<evidence type="ECO:0000256" key="16">
    <source>
        <dbReference type="SAM" id="MobiDB-lite"/>
    </source>
</evidence>
<dbReference type="Proteomes" id="UP000076858">
    <property type="component" value="Unassembled WGS sequence"/>
</dbReference>
<organism evidence="19">
    <name type="scientific">Daphnia magna</name>
    <dbReference type="NCBI Taxonomy" id="35525"/>
    <lineage>
        <taxon>Eukaryota</taxon>
        <taxon>Metazoa</taxon>
        <taxon>Ecdysozoa</taxon>
        <taxon>Arthropoda</taxon>
        <taxon>Crustacea</taxon>
        <taxon>Branchiopoda</taxon>
        <taxon>Diplostraca</taxon>
        <taxon>Cladocera</taxon>
        <taxon>Anomopoda</taxon>
        <taxon>Daphniidae</taxon>
        <taxon>Daphnia</taxon>
    </lineage>
</organism>
<dbReference type="SMART" id="SM00430">
    <property type="entry name" value="HOLI"/>
    <property type="match status" value="1"/>
</dbReference>
<keyword evidence="8 15" id="KW-0804">Transcription</keyword>
<protein>
    <recommendedName>
        <fullName evidence="2">Ecdysone receptor</fullName>
    </recommendedName>
    <alternativeName>
        <fullName evidence="11">20-hydroxy-ecdysone receptor</fullName>
    </alternativeName>
    <alternativeName>
        <fullName evidence="12">EcRH</fullName>
    </alternativeName>
    <alternativeName>
        <fullName evidence="13">Ecdysteroid receptor</fullName>
    </alternativeName>
    <alternativeName>
        <fullName evidence="14">Nuclear receptor subfamily 1 group H member 1</fullName>
    </alternativeName>
</protein>
<evidence type="ECO:0000313" key="20">
    <source>
        <dbReference type="EMBL" id="KZS05574.1"/>
    </source>
</evidence>
<evidence type="ECO:0000256" key="15">
    <source>
        <dbReference type="RuleBase" id="RU004334"/>
    </source>
</evidence>
<keyword evidence="9 15" id="KW-0675">Receptor</keyword>
<dbReference type="GO" id="GO:0090575">
    <property type="term" value="C:RNA polymerase II transcription regulator complex"/>
    <property type="evidence" value="ECO:0007669"/>
    <property type="project" value="TreeGrafter"/>
</dbReference>
<dbReference type="PRINTS" id="PR00398">
    <property type="entry name" value="STRDHORMONER"/>
</dbReference>
<dbReference type="InterPro" id="IPR001628">
    <property type="entry name" value="Znf_hrmn_rcpt"/>
</dbReference>
<dbReference type="GO" id="GO:0030154">
    <property type="term" value="P:cell differentiation"/>
    <property type="evidence" value="ECO:0007669"/>
    <property type="project" value="TreeGrafter"/>
</dbReference>
<dbReference type="GO" id="GO:0035076">
    <property type="term" value="P:ecdysone receptor signaling pathway"/>
    <property type="evidence" value="ECO:0007669"/>
    <property type="project" value="InterPro"/>
</dbReference>
<dbReference type="EMBL" id="LRGB01002901">
    <property type="protein sequence ID" value="KZS05574.1"/>
    <property type="molecule type" value="Genomic_DNA"/>
</dbReference>
<keyword evidence="21" id="KW-1185">Reference proteome</keyword>
<accession>A0A0P4YJK8</accession>
<reference evidence="19" key="2">
    <citation type="submission" date="2015-10" db="EMBL/GenBank/DDBJ databases">
        <authorList>
            <person name="Gilbert D.G."/>
        </authorList>
    </citation>
    <scope>NUCLEOTIDE SEQUENCE</scope>
</reference>
<evidence type="ECO:0000313" key="21">
    <source>
        <dbReference type="Proteomes" id="UP000076858"/>
    </source>
</evidence>
<feature type="domain" description="NR LBD" evidence="18">
    <location>
        <begin position="155"/>
        <end position="385"/>
    </location>
</feature>
<keyword evidence="4 15" id="KW-0863">Zinc-finger</keyword>
<dbReference type="GO" id="GO:0045944">
    <property type="term" value="P:positive regulation of transcription by RNA polymerase II"/>
    <property type="evidence" value="ECO:0007669"/>
    <property type="project" value="TreeGrafter"/>
</dbReference>
<keyword evidence="10 15" id="KW-0539">Nucleus</keyword>
<dbReference type="OrthoDB" id="5837785at2759"/>
<reference evidence="19" key="1">
    <citation type="submission" date="2015-10" db="EMBL/GenBank/DDBJ databases">
        <title>Daphnia magna gene sets from two clonal populations assembled and annotated with EvidentialGene.</title>
        <authorList>
            <person name="Gilbert D."/>
            <person name="Podicheti R."/>
            <person name="Orsini L."/>
            <person name="Colbourne J."/>
            <person name="Pfrender M."/>
        </authorList>
    </citation>
    <scope>NUCLEOTIDE SEQUENCE</scope>
</reference>
<dbReference type="STRING" id="35525.A0A0P4YJK8"/>
<dbReference type="InterPro" id="IPR001723">
    <property type="entry name" value="Nuclear_hrmn_rcpt"/>
</dbReference>
<feature type="region of interest" description="Disordered" evidence="16">
    <location>
        <begin position="1"/>
        <end position="20"/>
    </location>
</feature>
<dbReference type="GO" id="GO:0000122">
    <property type="term" value="P:negative regulation of transcription by RNA polymerase II"/>
    <property type="evidence" value="ECO:0007669"/>
    <property type="project" value="TreeGrafter"/>
</dbReference>
<evidence type="ECO:0000256" key="9">
    <source>
        <dbReference type="ARBA" id="ARBA00023170"/>
    </source>
</evidence>
<dbReference type="FunFam" id="1.10.565.10:FF:000030">
    <property type="entry name" value="Ecdysone receptor (Isoform A)"/>
    <property type="match status" value="1"/>
</dbReference>
<dbReference type="FunFam" id="3.30.50.10:FF:000030">
    <property type="entry name" value="Nuclear Hormone Receptor family"/>
    <property type="match status" value="1"/>
</dbReference>
<sequence>MQSSKSSRTNNADSARNKGEFIGSSTDKYLLPSSHILDGRQSIAAKAKMKRLRLNEQLCLVCGDRGSGYHYNVLTCEGCKGFFRRSLTTTTVYRCTNNNNCYIDMYMRRKCQECRLKKCLAVGMRLEQKMTVPVRVVTRLTTRGKKQAFKHLSSEQQQLISRLISYQKEYDLPSEEDLKKISMSGTEQMNAEAKFQYMTEMTILTVKLTVDFSKRLPGFDTILRDDQITLLKACSSEVMMLRCARRYDVKTDSIIFANDQRHDRQSLSMAGIGHTADSIFNFGKLLSAMKVDDAEYALLTAIDIFSERPGLVEGRKVEKIQEIYLQTLQAYVIGRRRPMAVNLAKLLSVLIELRMLSKLNSDMCYSLKYKNKKLPPFLVEVWDIQ</sequence>
<dbReference type="PRINTS" id="PR01283">
    <property type="entry name" value="ECDYSTEROIDR"/>
</dbReference>
<dbReference type="PANTHER" id="PTHR24082">
    <property type="entry name" value="NUCLEAR HORMONE RECEPTOR"/>
    <property type="match status" value="1"/>
</dbReference>
<gene>
    <name evidence="20" type="ORF">APZ42_031217</name>
</gene>
<evidence type="ECO:0000256" key="6">
    <source>
        <dbReference type="ARBA" id="ARBA00023015"/>
    </source>
</evidence>
<dbReference type="SUPFAM" id="SSF48508">
    <property type="entry name" value="Nuclear receptor ligand-binding domain"/>
    <property type="match status" value="1"/>
</dbReference>
<feature type="compositionally biased region" description="Polar residues" evidence="16">
    <location>
        <begin position="1"/>
        <end position="14"/>
    </location>
</feature>
<dbReference type="CDD" id="cd06916">
    <property type="entry name" value="NR_DBD_like"/>
    <property type="match status" value="1"/>
</dbReference>
<keyword evidence="7 15" id="KW-0238">DNA-binding</keyword>
<evidence type="ECO:0000313" key="19">
    <source>
        <dbReference type="EMBL" id="JAI87419.1"/>
    </source>
</evidence>
<evidence type="ECO:0000256" key="7">
    <source>
        <dbReference type="ARBA" id="ARBA00023125"/>
    </source>
</evidence>
<keyword evidence="3 15" id="KW-0479">Metal-binding</keyword>
<dbReference type="SMART" id="SM00399">
    <property type="entry name" value="ZnF_C4"/>
    <property type="match status" value="1"/>
</dbReference>
<dbReference type="GO" id="GO:0035100">
    <property type="term" value="F:ecdysone binding"/>
    <property type="evidence" value="ECO:0007669"/>
    <property type="project" value="InterPro"/>
</dbReference>
<dbReference type="PROSITE" id="PS51843">
    <property type="entry name" value="NR_LBD"/>
    <property type="match status" value="1"/>
</dbReference>
<dbReference type="GO" id="GO:0000978">
    <property type="term" value="F:RNA polymerase II cis-regulatory region sequence-specific DNA binding"/>
    <property type="evidence" value="ECO:0007669"/>
    <property type="project" value="TreeGrafter"/>
</dbReference>
<dbReference type="GO" id="GO:0008270">
    <property type="term" value="F:zinc ion binding"/>
    <property type="evidence" value="ECO:0007669"/>
    <property type="project" value="UniProtKB-KW"/>
</dbReference>
<dbReference type="PROSITE" id="PS51030">
    <property type="entry name" value="NUCLEAR_REC_DBD_2"/>
    <property type="match status" value="1"/>
</dbReference>
<dbReference type="InterPro" id="IPR003069">
    <property type="entry name" value="Ecdystd_rcpt"/>
</dbReference>
<evidence type="ECO:0000256" key="11">
    <source>
        <dbReference type="ARBA" id="ARBA00029963"/>
    </source>
</evidence>
<evidence type="ECO:0000256" key="5">
    <source>
        <dbReference type="ARBA" id="ARBA00022833"/>
    </source>
</evidence>